<dbReference type="AlphaFoldDB" id="A0AAJ0LEV4"/>
<proteinExistence type="predicted"/>
<dbReference type="PANTHER" id="PTHR43038">
    <property type="entry name" value="ATP-BINDING CASSETTE, SUB-FAMILY H, MEMBER 1"/>
    <property type="match status" value="1"/>
</dbReference>
<dbReference type="GO" id="GO:0005524">
    <property type="term" value="F:ATP binding"/>
    <property type="evidence" value="ECO:0007669"/>
    <property type="project" value="InterPro"/>
</dbReference>
<comment type="caution">
    <text evidence="2">The sequence shown here is derived from an EMBL/GenBank/DDBJ whole genome shotgun (WGS) entry which is preliminary data.</text>
</comment>
<reference evidence="2 3" key="1">
    <citation type="journal article" date="2015" name="Genome Announc.">
        <title>Expanding the biotechnology potential of lactobacilli through comparative genomics of 213 strains and associated genera.</title>
        <authorList>
            <person name="Sun Z."/>
            <person name="Harris H.M."/>
            <person name="McCann A."/>
            <person name="Guo C."/>
            <person name="Argimon S."/>
            <person name="Zhang W."/>
            <person name="Yang X."/>
            <person name="Jeffery I.B."/>
            <person name="Cooney J.C."/>
            <person name="Kagawa T.F."/>
            <person name="Liu W."/>
            <person name="Song Y."/>
            <person name="Salvetti E."/>
            <person name="Wrobel A."/>
            <person name="Rasinkangas P."/>
            <person name="Parkhill J."/>
            <person name="Rea M.C."/>
            <person name="O'Sullivan O."/>
            <person name="Ritari J."/>
            <person name="Douillard F.P."/>
            <person name="Paul Ross R."/>
            <person name="Yang R."/>
            <person name="Briner A.E."/>
            <person name="Felis G.E."/>
            <person name="de Vos W.M."/>
            <person name="Barrangou R."/>
            <person name="Klaenhammer T.R."/>
            <person name="Caufield P.W."/>
            <person name="Cui Y."/>
            <person name="Zhang H."/>
            <person name="O'Toole P.W."/>
        </authorList>
    </citation>
    <scope>NUCLEOTIDE SEQUENCE [LARGE SCALE GENOMIC DNA]</scope>
    <source>
        <strain evidence="2 3">DSM 20019</strain>
    </source>
</reference>
<dbReference type="SUPFAM" id="SSF52540">
    <property type="entry name" value="P-loop containing nucleoside triphosphate hydrolases"/>
    <property type="match status" value="1"/>
</dbReference>
<evidence type="ECO:0000313" key="2">
    <source>
        <dbReference type="EMBL" id="KRK92594.1"/>
    </source>
</evidence>
<dbReference type="EMBL" id="AZDL01000023">
    <property type="protein sequence ID" value="KRK92594.1"/>
    <property type="molecule type" value="Genomic_DNA"/>
</dbReference>
<name>A0AAJ0LEV4_LATCU</name>
<accession>A0AAJ0LEV4</accession>
<dbReference type="Gene3D" id="3.40.50.300">
    <property type="entry name" value="P-loop containing nucleotide triphosphate hydrolases"/>
    <property type="match status" value="1"/>
</dbReference>
<sequence>MIRLQHLAKQFGKQQVLTDIHFDVQKGEIVGLIGPSGAGKSTVIKAILGMITVDSGQATVFDTQMPNRELLARIGYMAQTDALYETLTPVKTCTFMGR</sequence>
<dbReference type="Pfam" id="PF00005">
    <property type="entry name" value="ABC_tran"/>
    <property type="match status" value="1"/>
</dbReference>
<evidence type="ECO:0000313" key="3">
    <source>
        <dbReference type="Proteomes" id="UP000050828"/>
    </source>
</evidence>
<dbReference type="Proteomes" id="UP000050828">
    <property type="component" value="Unassembled WGS sequence"/>
</dbReference>
<protein>
    <recommendedName>
        <fullName evidence="1">ABC transporter domain-containing protein</fullName>
    </recommendedName>
</protein>
<dbReference type="InterPro" id="IPR003439">
    <property type="entry name" value="ABC_transporter-like_ATP-bd"/>
</dbReference>
<dbReference type="PANTHER" id="PTHR43038:SF3">
    <property type="entry name" value="ABC TRANSPORTER G FAMILY MEMBER 20 ISOFORM X1"/>
    <property type="match status" value="1"/>
</dbReference>
<dbReference type="GO" id="GO:0016887">
    <property type="term" value="F:ATP hydrolysis activity"/>
    <property type="evidence" value="ECO:0007669"/>
    <property type="project" value="InterPro"/>
</dbReference>
<evidence type="ECO:0000259" key="1">
    <source>
        <dbReference type="Pfam" id="PF00005"/>
    </source>
</evidence>
<organism evidence="2 3">
    <name type="scientific">Latilactobacillus curvatus JCM 1096 = DSM 20019</name>
    <dbReference type="NCBI Taxonomy" id="1293592"/>
    <lineage>
        <taxon>Bacteria</taxon>
        <taxon>Bacillati</taxon>
        <taxon>Bacillota</taxon>
        <taxon>Bacilli</taxon>
        <taxon>Lactobacillales</taxon>
        <taxon>Lactobacillaceae</taxon>
        <taxon>Latilactobacillus</taxon>
    </lineage>
</organism>
<feature type="domain" description="ABC transporter" evidence="1">
    <location>
        <begin position="17"/>
        <end position="88"/>
    </location>
</feature>
<gene>
    <name evidence="2" type="ORF">FC08_GL000689</name>
</gene>
<dbReference type="InterPro" id="IPR027417">
    <property type="entry name" value="P-loop_NTPase"/>
</dbReference>